<dbReference type="Proteomes" id="UP000199664">
    <property type="component" value="Unassembled WGS sequence"/>
</dbReference>
<dbReference type="NCBIfam" id="TIGR01683">
    <property type="entry name" value="thiS"/>
    <property type="match status" value="1"/>
</dbReference>
<dbReference type="InterPro" id="IPR010035">
    <property type="entry name" value="Thi_S"/>
</dbReference>
<dbReference type="PANTHER" id="PTHR34472:SF1">
    <property type="entry name" value="SULFUR CARRIER PROTEIN THIS"/>
    <property type="match status" value="1"/>
</dbReference>
<dbReference type="InterPro" id="IPR016155">
    <property type="entry name" value="Mopterin_synth/thiamin_S_b"/>
</dbReference>
<gene>
    <name evidence="1" type="ORF">SAMN04515666_104190</name>
</gene>
<keyword evidence="2" id="KW-1185">Reference proteome</keyword>
<dbReference type="InterPro" id="IPR003749">
    <property type="entry name" value="ThiS/MoaD-like"/>
</dbReference>
<dbReference type="RefSeq" id="WP_091834987.1">
    <property type="nucleotide sequence ID" value="NZ_FOAN01000004.1"/>
</dbReference>
<accession>A0A1H7QZX7</accession>
<dbReference type="AlphaFoldDB" id="A0A1H7QZX7"/>
<evidence type="ECO:0000313" key="2">
    <source>
        <dbReference type="Proteomes" id="UP000199664"/>
    </source>
</evidence>
<evidence type="ECO:0000313" key="1">
    <source>
        <dbReference type="EMBL" id="SEL53399.1"/>
    </source>
</evidence>
<dbReference type="CDD" id="cd00565">
    <property type="entry name" value="Ubl_ThiS"/>
    <property type="match status" value="1"/>
</dbReference>
<dbReference type="STRING" id="1036779.SAMN04515666_104190"/>
<dbReference type="Gene3D" id="3.10.20.30">
    <property type="match status" value="1"/>
</dbReference>
<dbReference type="InterPro" id="IPR012675">
    <property type="entry name" value="Beta-grasp_dom_sf"/>
</dbReference>
<dbReference type="SUPFAM" id="SSF54285">
    <property type="entry name" value="MoaD/ThiS"/>
    <property type="match status" value="1"/>
</dbReference>
<name>A0A1H7QZX7_9HYPH</name>
<sequence length="65" mass="6715">MRIIVNGDTREVAASVLAEALAELGYADAVVATAVNESFVPTGARARTILSDGDRLEILAPMQGG</sequence>
<protein>
    <submittedName>
        <fullName evidence="1">Sulfur carrier protein</fullName>
    </submittedName>
</protein>
<organism evidence="1 2">
    <name type="scientific">Bosea lupini</name>
    <dbReference type="NCBI Taxonomy" id="1036779"/>
    <lineage>
        <taxon>Bacteria</taxon>
        <taxon>Pseudomonadati</taxon>
        <taxon>Pseudomonadota</taxon>
        <taxon>Alphaproteobacteria</taxon>
        <taxon>Hyphomicrobiales</taxon>
        <taxon>Boseaceae</taxon>
        <taxon>Bosea</taxon>
    </lineage>
</organism>
<proteinExistence type="predicted"/>
<dbReference type="Pfam" id="PF02597">
    <property type="entry name" value="ThiS"/>
    <property type="match status" value="1"/>
</dbReference>
<reference evidence="2" key="1">
    <citation type="submission" date="2016-10" db="EMBL/GenBank/DDBJ databases">
        <authorList>
            <person name="Varghese N."/>
            <person name="Submissions S."/>
        </authorList>
    </citation>
    <scope>NUCLEOTIDE SEQUENCE [LARGE SCALE GENOMIC DNA]</scope>
    <source>
        <strain evidence="2">LMG 26383,CCUG 61248,R- 45681</strain>
    </source>
</reference>
<dbReference type="EMBL" id="FOAN01000004">
    <property type="protein sequence ID" value="SEL53399.1"/>
    <property type="molecule type" value="Genomic_DNA"/>
</dbReference>
<dbReference type="PANTHER" id="PTHR34472">
    <property type="entry name" value="SULFUR CARRIER PROTEIN THIS"/>
    <property type="match status" value="1"/>
</dbReference>
<dbReference type="OrthoDB" id="197113at2"/>